<name>A7RLF8_NEMVE</name>
<proteinExistence type="predicted"/>
<accession>A7RLF8</accession>
<reference evidence="2 3" key="1">
    <citation type="journal article" date="2007" name="Science">
        <title>Sea anemone genome reveals ancestral eumetazoan gene repertoire and genomic organization.</title>
        <authorList>
            <person name="Putnam N.H."/>
            <person name="Srivastava M."/>
            <person name="Hellsten U."/>
            <person name="Dirks B."/>
            <person name="Chapman J."/>
            <person name="Salamov A."/>
            <person name="Terry A."/>
            <person name="Shapiro H."/>
            <person name="Lindquist E."/>
            <person name="Kapitonov V.V."/>
            <person name="Jurka J."/>
            <person name="Genikhovich G."/>
            <person name="Grigoriev I.V."/>
            <person name="Lucas S.M."/>
            <person name="Steele R.E."/>
            <person name="Finnerty J.R."/>
            <person name="Technau U."/>
            <person name="Martindale M.Q."/>
            <person name="Rokhsar D.S."/>
        </authorList>
    </citation>
    <scope>NUCLEOTIDE SEQUENCE [LARGE SCALE GENOMIC DNA]</scope>
    <source>
        <strain evidence="3">CH2 X CH6</strain>
    </source>
</reference>
<feature type="domain" description="EF-hand" evidence="1">
    <location>
        <begin position="102"/>
        <end position="137"/>
    </location>
</feature>
<evidence type="ECO:0000259" key="1">
    <source>
        <dbReference type="PROSITE" id="PS50222"/>
    </source>
</evidence>
<dbReference type="GO" id="GO:0005509">
    <property type="term" value="F:calcium ion binding"/>
    <property type="evidence" value="ECO:0000318"/>
    <property type="project" value="GO_Central"/>
</dbReference>
<dbReference type="OMA" id="WFNPADD"/>
<dbReference type="InParanoid" id="A7RLF8"/>
<gene>
    <name evidence="2" type="ORF">NEMVEDRAFT_v1g198827</name>
</gene>
<dbReference type="GO" id="GO:0000226">
    <property type="term" value="P:microtubule cytoskeleton organization"/>
    <property type="evidence" value="ECO:0000318"/>
    <property type="project" value="GO_Central"/>
</dbReference>
<dbReference type="EMBL" id="DS469518">
    <property type="protein sequence ID" value="EDO47598.1"/>
    <property type="molecule type" value="Genomic_DNA"/>
</dbReference>
<evidence type="ECO:0000313" key="2">
    <source>
        <dbReference type="EMBL" id="EDO47598.1"/>
    </source>
</evidence>
<dbReference type="GO" id="GO:0008017">
    <property type="term" value="F:microtubule binding"/>
    <property type="evidence" value="ECO:0000318"/>
    <property type="project" value="GO_Central"/>
</dbReference>
<dbReference type="HOGENOM" id="CLU_1442680_0_0_1"/>
<dbReference type="OrthoDB" id="427950at2759"/>
<sequence length="188" mass="21538">MATDSNEEAVLAKRHEAYFDSVVPDKNGRLDLSEFMRWANDLEPMCQATDAKWKELRSSIQEFWATVGFVPGAELTREQFVHGMMKAGREELGRQRKGEKTPFTRMMNAFFDVLDEDNLGYVTQDELEKFFRAVKTELKAAKVWSDNADLKQNGKLDRGELIKNSFNFWFNPADDKTGGMLMAGAYTN</sequence>
<dbReference type="KEGG" id="nve:5519870"/>
<dbReference type="GO" id="GO:0005815">
    <property type="term" value="C:microtubule organizing center"/>
    <property type="evidence" value="ECO:0000318"/>
    <property type="project" value="GO_Central"/>
</dbReference>
<dbReference type="STRING" id="45351.A7RLF8"/>
<dbReference type="InterPro" id="IPR002048">
    <property type="entry name" value="EF_hand_dom"/>
</dbReference>
<dbReference type="AlphaFoldDB" id="A7RLF8"/>
<protein>
    <recommendedName>
        <fullName evidence="1">EF-hand domain-containing protein</fullName>
    </recommendedName>
</protein>
<dbReference type="Gene3D" id="1.10.238.10">
    <property type="entry name" value="EF-hand"/>
    <property type="match status" value="1"/>
</dbReference>
<dbReference type="PhylomeDB" id="A7RLF8"/>
<dbReference type="InterPro" id="IPR011992">
    <property type="entry name" value="EF-hand-dom_pair"/>
</dbReference>
<organism evidence="2 3">
    <name type="scientific">Nematostella vectensis</name>
    <name type="common">Starlet sea anemone</name>
    <dbReference type="NCBI Taxonomy" id="45351"/>
    <lineage>
        <taxon>Eukaryota</taxon>
        <taxon>Metazoa</taxon>
        <taxon>Cnidaria</taxon>
        <taxon>Anthozoa</taxon>
        <taxon>Hexacorallia</taxon>
        <taxon>Actiniaria</taxon>
        <taxon>Edwardsiidae</taxon>
        <taxon>Nematostella</taxon>
    </lineage>
</organism>
<dbReference type="SUPFAM" id="SSF47473">
    <property type="entry name" value="EF-hand"/>
    <property type="match status" value="1"/>
</dbReference>
<keyword evidence="3" id="KW-1185">Reference proteome</keyword>
<evidence type="ECO:0000313" key="3">
    <source>
        <dbReference type="Proteomes" id="UP000001593"/>
    </source>
</evidence>
<dbReference type="Proteomes" id="UP000001593">
    <property type="component" value="Unassembled WGS sequence"/>
</dbReference>
<dbReference type="PROSITE" id="PS50222">
    <property type="entry name" value="EF_HAND_2"/>
    <property type="match status" value="1"/>
</dbReference>